<dbReference type="Gene3D" id="3.40.1810.10">
    <property type="entry name" value="Transcription factor, MADS-box"/>
    <property type="match status" value="1"/>
</dbReference>
<proteinExistence type="predicted"/>
<sequence length="146" mass="16637">MNGAEDGIIIFSPGSKPYSFGHPNVNETINKYVGEENPPSPLSSGIDDKYVQTFLKVNSRKLNAQLNTLQDQLDFALNLKNKLKEMNKNVESQQEWSRGPIEKMNYTKASILKEELEDLLLKVKNYGIERGYGYKMKSGRLNKSNY</sequence>
<dbReference type="Proteomes" id="UP000790787">
    <property type="component" value="Chromosome 15"/>
</dbReference>
<dbReference type="PaxDb" id="4097-A0A1S3Y0F5"/>
<keyword evidence="2" id="KW-1185">Reference proteome</keyword>
<protein>
    <submittedName>
        <fullName evidence="3">Agamous-like MADS-box protein AGL61</fullName>
    </submittedName>
</protein>
<dbReference type="KEGG" id="nta:107770777"/>
<dbReference type="GO" id="GO:0046983">
    <property type="term" value="F:protein dimerization activity"/>
    <property type="evidence" value="ECO:0007669"/>
    <property type="project" value="InterPro"/>
</dbReference>
<dbReference type="RefSeq" id="XP_016445594.1">
    <property type="nucleotide sequence ID" value="XM_016590108.1"/>
</dbReference>
<dbReference type="OrthoDB" id="10299330at2759"/>
<dbReference type="GO" id="GO:0003677">
    <property type="term" value="F:DNA binding"/>
    <property type="evidence" value="ECO:0007669"/>
    <property type="project" value="InterPro"/>
</dbReference>
<accession>A0A1S3Y0F5</accession>
<name>A0A1S3Y0F5_TOBAC</name>
<gene>
    <name evidence="3" type="primary">LOC107770777</name>
</gene>
<reference evidence="3" key="2">
    <citation type="submission" date="2025-08" db="UniProtKB">
        <authorList>
            <consortium name="RefSeq"/>
        </authorList>
    </citation>
    <scope>IDENTIFICATION</scope>
    <source>
        <tissue evidence="3">Leaf</tissue>
    </source>
</reference>
<organism evidence="2 3">
    <name type="scientific">Nicotiana tabacum</name>
    <name type="common">Common tobacco</name>
    <dbReference type="NCBI Taxonomy" id="4097"/>
    <lineage>
        <taxon>Eukaryota</taxon>
        <taxon>Viridiplantae</taxon>
        <taxon>Streptophyta</taxon>
        <taxon>Embryophyta</taxon>
        <taxon>Tracheophyta</taxon>
        <taxon>Spermatophyta</taxon>
        <taxon>Magnoliopsida</taxon>
        <taxon>eudicotyledons</taxon>
        <taxon>Gunneridae</taxon>
        <taxon>Pentapetalae</taxon>
        <taxon>asterids</taxon>
        <taxon>lamiids</taxon>
        <taxon>Solanales</taxon>
        <taxon>Solanaceae</taxon>
        <taxon>Nicotianoideae</taxon>
        <taxon>Nicotianeae</taxon>
        <taxon>Nicotiana</taxon>
    </lineage>
</organism>
<dbReference type="InterPro" id="IPR036879">
    <property type="entry name" value="TF_MADSbox_sf"/>
</dbReference>
<keyword evidence="1" id="KW-0175">Coiled coil</keyword>
<feature type="coiled-coil region" evidence="1">
    <location>
        <begin position="59"/>
        <end position="93"/>
    </location>
</feature>
<dbReference type="AlphaFoldDB" id="A0A1S3Y0F5"/>
<evidence type="ECO:0000313" key="2">
    <source>
        <dbReference type="Proteomes" id="UP000790787"/>
    </source>
</evidence>
<evidence type="ECO:0000256" key="1">
    <source>
        <dbReference type="SAM" id="Coils"/>
    </source>
</evidence>
<reference evidence="2" key="1">
    <citation type="journal article" date="2014" name="Nat. Commun.">
        <title>The tobacco genome sequence and its comparison with those of tomato and potato.</title>
        <authorList>
            <person name="Sierro N."/>
            <person name="Battey J.N."/>
            <person name="Ouadi S."/>
            <person name="Bakaher N."/>
            <person name="Bovet L."/>
            <person name="Willig A."/>
            <person name="Goepfert S."/>
            <person name="Peitsch M.C."/>
            <person name="Ivanov N.V."/>
        </authorList>
    </citation>
    <scope>NUCLEOTIDE SEQUENCE [LARGE SCALE GENOMIC DNA]</scope>
</reference>
<dbReference type="GeneID" id="107770777"/>
<evidence type="ECO:0000313" key="3">
    <source>
        <dbReference type="RefSeq" id="XP_016445594.1"/>
    </source>
</evidence>